<accession>A0A1E5G078</accession>
<feature type="region of interest" description="Disordered" evidence="1">
    <location>
        <begin position="163"/>
        <end position="199"/>
    </location>
</feature>
<evidence type="ECO:0000313" key="3">
    <source>
        <dbReference type="Proteomes" id="UP000094296"/>
    </source>
</evidence>
<dbReference type="NCBIfam" id="TIGR02867">
    <property type="entry name" value="spore_II_P"/>
    <property type="match status" value="1"/>
</dbReference>
<evidence type="ECO:0000256" key="1">
    <source>
        <dbReference type="SAM" id="MobiDB-lite"/>
    </source>
</evidence>
<feature type="compositionally biased region" description="Polar residues" evidence="1">
    <location>
        <begin position="166"/>
        <end position="180"/>
    </location>
</feature>
<dbReference type="Pfam" id="PF07454">
    <property type="entry name" value="SpoIIP"/>
    <property type="match status" value="1"/>
</dbReference>
<proteinExistence type="predicted"/>
<dbReference type="RefSeq" id="WP_069643751.1">
    <property type="nucleotide sequence ID" value="NZ_MIJE01000032.1"/>
</dbReference>
<evidence type="ECO:0008006" key="4">
    <source>
        <dbReference type="Google" id="ProtNLM"/>
    </source>
</evidence>
<reference evidence="2 3" key="1">
    <citation type="submission" date="2016-09" db="EMBL/GenBank/DDBJ databases">
        <title>Draft genome sequence for the type strain of Desulfuribacillus alkaliarsenatis AHT28, an obligately anaerobic, sulfidogenic bacterium isolated from Russian soda lake sediments.</title>
        <authorList>
            <person name="Abin C.A."/>
            <person name="Hollibaugh J.T."/>
        </authorList>
    </citation>
    <scope>NUCLEOTIDE SEQUENCE [LARGE SCALE GENOMIC DNA]</scope>
    <source>
        <strain evidence="2 3">AHT28</strain>
    </source>
</reference>
<evidence type="ECO:0000313" key="2">
    <source>
        <dbReference type="EMBL" id="OEF96245.1"/>
    </source>
</evidence>
<name>A0A1E5G078_9FIRM</name>
<organism evidence="2 3">
    <name type="scientific">Desulfuribacillus alkaliarsenatis</name>
    <dbReference type="NCBI Taxonomy" id="766136"/>
    <lineage>
        <taxon>Bacteria</taxon>
        <taxon>Bacillati</taxon>
        <taxon>Bacillota</taxon>
        <taxon>Desulfuribacillia</taxon>
        <taxon>Desulfuribacillales</taxon>
        <taxon>Desulfuribacillaceae</taxon>
        <taxon>Desulfuribacillus</taxon>
    </lineage>
</organism>
<feature type="compositionally biased region" description="Basic and acidic residues" evidence="1">
    <location>
        <begin position="182"/>
        <end position="199"/>
    </location>
</feature>
<gene>
    <name evidence="2" type="ORF">BHF68_08765</name>
</gene>
<dbReference type="AlphaFoldDB" id="A0A1E5G078"/>
<comment type="caution">
    <text evidence="2">The sequence shown here is derived from an EMBL/GenBank/DDBJ whole genome shotgun (WGS) entry which is preliminary data.</text>
</comment>
<dbReference type="Proteomes" id="UP000094296">
    <property type="component" value="Unassembled WGS sequence"/>
</dbReference>
<keyword evidence="3" id="KW-1185">Reference proteome</keyword>
<dbReference type="InterPro" id="IPR010897">
    <property type="entry name" value="Spore_II_P"/>
</dbReference>
<dbReference type="STRING" id="766136.BHF68_08765"/>
<dbReference type="OrthoDB" id="1633470at2"/>
<dbReference type="SUPFAM" id="SSF53187">
    <property type="entry name" value="Zn-dependent exopeptidases"/>
    <property type="match status" value="1"/>
</dbReference>
<sequence length="403" mass="45643">MPINRRKFRTVMLNLSSSQRKKTFITFVLSAMFLVIILSLTISSVESLTSSTDDKSRVEQLVNKVSVATYKNVLQSEIKALPATNHVATFYGTGYELDSFFAKLFTGIEMRNLQSILYQEIPGFSIMAAELIGDRSQLDIYAPPVEIAPRDYLFSNDDLIQDGRNQDQSGLEQPDNQLNQKPLDKEPDSDKKPINIDDRPPILIYHTHNREAYLPELDGVNRANEAFHASNNITLVGKHLAEELNKLGIPTIHSSRDYWVELPHGAYSKSYVYSKDEVESILAENENIPFIFDIHRDSAPRSRTTVEHNGETYAAVWFIIGQLNPTWQFNYQFAAKIEGMIEDRVPSISRGIWAKKAGQYNQDLSPNNVLIEIGGVDNTLEEAKRTAKVLADIIAELYLEEIQ</sequence>
<protein>
    <recommendedName>
        <fullName evidence="4">Stage II sporulation protein P</fullName>
    </recommendedName>
</protein>
<dbReference type="EMBL" id="MIJE01000032">
    <property type="protein sequence ID" value="OEF96245.1"/>
    <property type="molecule type" value="Genomic_DNA"/>
</dbReference>